<feature type="domain" description="Spermatogenesis-associated protein 20-like TRX" evidence="2">
    <location>
        <begin position="7"/>
        <end position="179"/>
    </location>
</feature>
<accession>A0A507B3C6</accession>
<dbReference type="SUPFAM" id="SSF52833">
    <property type="entry name" value="Thioredoxin-like"/>
    <property type="match status" value="1"/>
</dbReference>
<dbReference type="InParanoid" id="A0A507B3C6"/>
<dbReference type="RefSeq" id="XP_030992801.1">
    <property type="nucleotide sequence ID" value="XM_031142751.1"/>
</dbReference>
<dbReference type="EMBL" id="SKBQ01000050">
    <property type="protein sequence ID" value="TPX11090.1"/>
    <property type="molecule type" value="Genomic_DNA"/>
</dbReference>
<dbReference type="PIRSF" id="PIRSF006402">
    <property type="entry name" value="UCP006402_thioredoxin"/>
    <property type="match status" value="1"/>
</dbReference>
<dbReference type="GO" id="GO:0005975">
    <property type="term" value="P:carbohydrate metabolic process"/>
    <property type="evidence" value="ECO:0007669"/>
    <property type="project" value="InterPro"/>
</dbReference>
<evidence type="ECO:0000259" key="2">
    <source>
        <dbReference type="Pfam" id="PF03190"/>
    </source>
</evidence>
<gene>
    <name evidence="3" type="ORF">E0L32_007951</name>
</gene>
<dbReference type="Pfam" id="PF03190">
    <property type="entry name" value="Thioredox_DsbH"/>
    <property type="match status" value="1"/>
</dbReference>
<dbReference type="InterPro" id="IPR008928">
    <property type="entry name" value="6-hairpin_glycosidase_sf"/>
</dbReference>
<dbReference type="InterPro" id="IPR012341">
    <property type="entry name" value="6hp_glycosidase-like_sf"/>
</dbReference>
<dbReference type="GO" id="GO:0003824">
    <property type="term" value="F:catalytic activity"/>
    <property type="evidence" value="ECO:0007669"/>
    <property type="project" value="UniProtKB-ARBA"/>
</dbReference>
<dbReference type="GeneID" id="41975398"/>
<reference evidence="3 4" key="1">
    <citation type="submission" date="2019-06" db="EMBL/GenBank/DDBJ databases">
        <title>Draft genome sequence of the filamentous fungus Phialemoniopsis curvata isolated from diesel fuel.</title>
        <authorList>
            <person name="Varaljay V.A."/>
            <person name="Lyon W.J."/>
            <person name="Crouch A.L."/>
            <person name="Drake C.E."/>
            <person name="Hollomon J.M."/>
            <person name="Nadeau L.J."/>
            <person name="Nunn H.S."/>
            <person name="Stevenson B.S."/>
            <person name="Bojanowski C.L."/>
            <person name="Crookes-Goodson W.J."/>
        </authorList>
    </citation>
    <scope>NUCLEOTIDE SEQUENCE [LARGE SCALE GENOMIC DNA]</scope>
    <source>
        <strain evidence="3 4">D216</strain>
    </source>
</reference>
<organism evidence="3 4">
    <name type="scientific">Thyridium curvatum</name>
    <dbReference type="NCBI Taxonomy" id="1093900"/>
    <lineage>
        <taxon>Eukaryota</taxon>
        <taxon>Fungi</taxon>
        <taxon>Dikarya</taxon>
        <taxon>Ascomycota</taxon>
        <taxon>Pezizomycotina</taxon>
        <taxon>Sordariomycetes</taxon>
        <taxon>Sordariomycetidae</taxon>
        <taxon>Thyridiales</taxon>
        <taxon>Thyridiaceae</taxon>
        <taxon>Thyridium</taxon>
    </lineage>
</organism>
<evidence type="ECO:0000313" key="3">
    <source>
        <dbReference type="EMBL" id="TPX11090.1"/>
    </source>
</evidence>
<evidence type="ECO:0000313" key="4">
    <source>
        <dbReference type="Proteomes" id="UP000319257"/>
    </source>
</evidence>
<dbReference type="SUPFAM" id="SSF48208">
    <property type="entry name" value="Six-hairpin glycosidases"/>
    <property type="match status" value="1"/>
</dbReference>
<keyword evidence="4" id="KW-1185">Reference proteome</keyword>
<dbReference type="AlphaFoldDB" id="A0A507B3C6"/>
<dbReference type="Gene3D" id="1.50.10.10">
    <property type="match status" value="1"/>
</dbReference>
<dbReference type="Proteomes" id="UP000319257">
    <property type="component" value="Unassembled WGS sequence"/>
</dbReference>
<proteinExistence type="predicted"/>
<dbReference type="PANTHER" id="PTHR42899:SF1">
    <property type="entry name" value="SPERMATOGENESIS-ASSOCIATED PROTEIN 20"/>
    <property type="match status" value="1"/>
</dbReference>
<sequence length="843" mass="91286">MAAPLRNRAGDSRSPYVQALASSPVMWQLLDSEAVDRARAENKPIFMNIGFRACHYCRLTIHESFSHPAVAAILNKSFVPIVVDREERPDVDAVYWNYIQTLNSNAGWPIHVFLTPDLEPVFGGTYWPAPGSASNASGGRVSEEEGTLDFLGILKKLQQSWEDREAQCRAEAKDTVVKLQKFAAEGTLGARRRAAKPAATTTTTTTTTSSAGESAATGAAAAAGTADPKPSIASDLELDLDQLEEAYTQLAGTFDSAHGGFGFLPKFITPAKFSFLLRLARFPAAVRDVVGDKEVAQATQMALHTLRRIRDGAVRDHVGAGFARYSITEDWTLPTFEKMVADNAHLLSLFLDAWLSAADEDGRQPARDGEFADVVLELADYLTSAPVLNPDGSFATSEAADSFYRRGDREMREGAYYMWTRREFDAVVGQPGRGESATDGETASAVAAAHWNVLEHGNVEQEFDPDDEFINQNVLYMVKDAAELGRQFGLSPAEVRAVLASARRKLRAHRERERVRPDVDAKVVTAYNGMVIAALARAGAALARTGVDKSAGERYIQAAAAAARFLRDNLWDAEGAVLYRMYHGGGRADTRGFADDYAFLIDGLLELYEATGEAEWLQWADQLQKNQISLFYDHPAPASSTAGSRPSTAAGQESSSSSSSATHSASGAFYSTPDPAQAPHVILRLKDGMDTTQPSTNAVSASNLFRLGGLLGDGDDGDDGEYTRLAVETVHAFEVEMLQHPWLFPGLLSGVVSARLGGRRFALCGGGDGAEGGELVARYFALPRGGLRSLLTLGGDKEKQKQGEWLEERSTGLGELLGGERKGLFVFEDGKWRKATAKDFEEV</sequence>
<name>A0A507B3C6_9PEZI</name>
<dbReference type="Gene3D" id="3.40.30.10">
    <property type="entry name" value="Glutaredoxin"/>
    <property type="match status" value="1"/>
</dbReference>
<dbReference type="InterPro" id="IPR036249">
    <property type="entry name" value="Thioredoxin-like_sf"/>
</dbReference>
<feature type="region of interest" description="Disordered" evidence="1">
    <location>
        <begin position="189"/>
        <end position="230"/>
    </location>
</feature>
<feature type="compositionally biased region" description="Low complexity" evidence="1">
    <location>
        <begin position="647"/>
        <end position="668"/>
    </location>
</feature>
<comment type="caution">
    <text evidence="3">The sequence shown here is derived from an EMBL/GenBank/DDBJ whole genome shotgun (WGS) entry which is preliminary data.</text>
</comment>
<dbReference type="PANTHER" id="PTHR42899">
    <property type="entry name" value="SPERMATOGENESIS-ASSOCIATED PROTEIN 20"/>
    <property type="match status" value="1"/>
</dbReference>
<dbReference type="STRING" id="1093900.A0A507B3C6"/>
<feature type="compositionally biased region" description="Low complexity" evidence="1">
    <location>
        <begin position="198"/>
        <end position="226"/>
    </location>
</feature>
<dbReference type="InterPro" id="IPR004879">
    <property type="entry name" value="Ssp411-like_TRX"/>
</dbReference>
<dbReference type="InterPro" id="IPR024705">
    <property type="entry name" value="Ssp411"/>
</dbReference>
<dbReference type="OrthoDB" id="1923667at2759"/>
<evidence type="ECO:0000256" key="1">
    <source>
        <dbReference type="SAM" id="MobiDB-lite"/>
    </source>
</evidence>
<dbReference type="CDD" id="cd02955">
    <property type="entry name" value="SSP411"/>
    <property type="match status" value="1"/>
</dbReference>
<protein>
    <recommendedName>
        <fullName evidence="2">Spermatogenesis-associated protein 20-like TRX domain-containing protein</fullName>
    </recommendedName>
</protein>
<feature type="region of interest" description="Disordered" evidence="1">
    <location>
        <begin position="637"/>
        <end position="673"/>
    </location>
</feature>